<dbReference type="OrthoDB" id="107670at2"/>
<dbReference type="Pfam" id="PF03466">
    <property type="entry name" value="LysR_substrate"/>
    <property type="match status" value="1"/>
</dbReference>
<organism evidence="6 7">
    <name type="scientific">Thermosinus carboxydivorans Nor1</name>
    <dbReference type="NCBI Taxonomy" id="401526"/>
    <lineage>
        <taxon>Bacteria</taxon>
        <taxon>Bacillati</taxon>
        <taxon>Bacillota</taxon>
        <taxon>Negativicutes</taxon>
        <taxon>Selenomonadales</taxon>
        <taxon>Sporomusaceae</taxon>
        <taxon>Thermosinus</taxon>
    </lineage>
</organism>
<dbReference type="InterPro" id="IPR000847">
    <property type="entry name" value="LysR_HTH_N"/>
</dbReference>
<proteinExistence type="inferred from homology"/>
<comment type="caution">
    <text evidence="6">The sequence shown here is derived from an EMBL/GenBank/DDBJ whole genome shotgun (WGS) entry which is preliminary data.</text>
</comment>
<dbReference type="PRINTS" id="PR00039">
    <property type="entry name" value="HTHLYSR"/>
</dbReference>
<dbReference type="RefSeq" id="WP_007288562.1">
    <property type="nucleotide sequence ID" value="NZ_AAWL01000003.1"/>
</dbReference>
<sequence length="295" mass="34173">MDDKDWLILKTICEEKNITKASERLYISQPALTYRLKNLEAEFKTKLFHRSTSGVFLTPQGEYLRKYAEEMLQRLQLVKDHLANMENTIQGTLRLGVSSIFAHYQLPTILKTFVEQFPDIEITVKTGLSYQINKLLHKEEIAVAILRGDYSWPETKILLREEPICLATHKKISLDKLPSYPGISYNTDSSLQAMIENWWHERYSCPPHITMEVDKMDTCIQLVHSGLGWAILPAIGLDNQPSLFTQELFWQNGEPLVRRTWLLCRHSALNLLPVKAFVEFITTRELYAAYTNTPK</sequence>
<dbReference type="Proteomes" id="UP000005139">
    <property type="component" value="Unassembled WGS sequence"/>
</dbReference>
<evidence type="ECO:0000313" key="7">
    <source>
        <dbReference type="Proteomes" id="UP000005139"/>
    </source>
</evidence>
<keyword evidence="4" id="KW-0804">Transcription</keyword>
<dbReference type="InterPro" id="IPR005119">
    <property type="entry name" value="LysR_subst-bd"/>
</dbReference>
<evidence type="ECO:0000256" key="1">
    <source>
        <dbReference type="ARBA" id="ARBA00009437"/>
    </source>
</evidence>
<evidence type="ECO:0000259" key="5">
    <source>
        <dbReference type="PROSITE" id="PS50931"/>
    </source>
</evidence>
<reference evidence="6 7" key="2">
    <citation type="submission" date="2007-01" db="EMBL/GenBank/DDBJ databases">
        <title>Sequencing of the draft genome and assembly of Thermosinus carboxydivorans Nor1.</title>
        <authorList>
            <consortium name="US DOE Joint Genome Institute (JGI-PGF)"/>
            <person name="Copeland A."/>
            <person name="Lucas S."/>
            <person name="Lapidus A."/>
            <person name="Barry K."/>
            <person name="Glavina del Rio T."/>
            <person name="Dalin E."/>
            <person name="Tice H."/>
            <person name="Bruce D."/>
            <person name="Pitluck S."/>
            <person name="Richardson P."/>
        </authorList>
    </citation>
    <scope>NUCLEOTIDE SEQUENCE [LARGE SCALE GENOMIC DNA]</scope>
    <source>
        <strain evidence="6 7">Nor1</strain>
    </source>
</reference>
<evidence type="ECO:0000256" key="2">
    <source>
        <dbReference type="ARBA" id="ARBA00023015"/>
    </source>
</evidence>
<reference evidence="6 7" key="1">
    <citation type="submission" date="2007-01" db="EMBL/GenBank/DDBJ databases">
        <title>Annotation of the draft genome assembly of Thermosinus carboxydivorans Nor1.</title>
        <authorList>
            <consortium name="US DOE Joint Genome Institute (JGI-ORNL)"/>
            <person name="Larimer F."/>
            <person name="Land M."/>
            <person name="Hauser L."/>
        </authorList>
    </citation>
    <scope>NUCLEOTIDE SEQUENCE [LARGE SCALE GENOMIC DNA]</scope>
    <source>
        <strain evidence="6 7">Nor1</strain>
    </source>
</reference>
<dbReference type="EMBL" id="AAWL01000003">
    <property type="protein sequence ID" value="EAX48314.1"/>
    <property type="molecule type" value="Genomic_DNA"/>
</dbReference>
<evidence type="ECO:0000313" key="6">
    <source>
        <dbReference type="EMBL" id="EAX48314.1"/>
    </source>
</evidence>
<dbReference type="PANTHER" id="PTHR30126:SF78">
    <property type="entry name" value="HTH LYSR-TYPE DOMAIN-CONTAINING PROTEIN"/>
    <property type="match status" value="1"/>
</dbReference>
<dbReference type="InterPro" id="IPR036390">
    <property type="entry name" value="WH_DNA-bd_sf"/>
</dbReference>
<dbReference type="PROSITE" id="PS50931">
    <property type="entry name" value="HTH_LYSR"/>
    <property type="match status" value="1"/>
</dbReference>
<comment type="similarity">
    <text evidence="1">Belongs to the LysR transcriptional regulatory family.</text>
</comment>
<keyword evidence="2" id="KW-0805">Transcription regulation</keyword>
<protein>
    <submittedName>
        <fullName evidence="6">Transcriptional regulator, LysR family</fullName>
    </submittedName>
</protein>
<dbReference type="AlphaFoldDB" id="A1HNF5"/>
<gene>
    <name evidence="6" type="ORF">TcarDRAFT_2264</name>
</gene>
<dbReference type="InterPro" id="IPR036388">
    <property type="entry name" value="WH-like_DNA-bd_sf"/>
</dbReference>
<accession>A1HNF5</accession>
<dbReference type="CDD" id="cd05466">
    <property type="entry name" value="PBP2_LTTR_substrate"/>
    <property type="match status" value="1"/>
</dbReference>
<dbReference type="SUPFAM" id="SSF53850">
    <property type="entry name" value="Periplasmic binding protein-like II"/>
    <property type="match status" value="1"/>
</dbReference>
<evidence type="ECO:0000256" key="3">
    <source>
        <dbReference type="ARBA" id="ARBA00023125"/>
    </source>
</evidence>
<dbReference type="Pfam" id="PF00126">
    <property type="entry name" value="HTH_1"/>
    <property type="match status" value="1"/>
</dbReference>
<dbReference type="eggNOG" id="COG0583">
    <property type="taxonomic scope" value="Bacteria"/>
</dbReference>
<feature type="domain" description="HTH lysR-type" evidence="5">
    <location>
        <begin position="1"/>
        <end position="58"/>
    </location>
</feature>
<keyword evidence="3" id="KW-0238">DNA-binding</keyword>
<dbReference type="Gene3D" id="1.10.10.10">
    <property type="entry name" value="Winged helix-like DNA-binding domain superfamily/Winged helix DNA-binding domain"/>
    <property type="match status" value="1"/>
</dbReference>
<evidence type="ECO:0000256" key="4">
    <source>
        <dbReference type="ARBA" id="ARBA00023163"/>
    </source>
</evidence>
<dbReference type="GO" id="GO:0000976">
    <property type="term" value="F:transcription cis-regulatory region binding"/>
    <property type="evidence" value="ECO:0007669"/>
    <property type="project" value="TreeGrafter"/>
</dbReference>
<name>A1HNF5_9FIRM</name>
<dbReference type="SUPFAM" id="SSF46785">
    <property type="entry name" value="Winged helix' DNA-binding domain"/>
    <property type="match status" value="1"/>
</dbReference>
<dbReference type="GO" id="GO:0003700">
    <property type="term" value="F:DNA-binding transcription factor activity"/>
    <property type="evidence" value="ECO:0007669"/>
    <property type="project" value="InterPro"/>
</dbReference>
<dbReference type="Gene3D" id="3.40.190.290">
    <property type="match status" value="1"/>
</dbReference>
<dbReference type="PANTHER" id="PTHR30126">
    <property type="entry name" value="HTH-TYPE TRANSCRIPTIONAL REGULATOR"/>
    <property type="match status" value="1"/>
</dbReference>
<keyword evidence="7" id="KW-1185">Reference proteome</keyword>